<sequence>MLRVNLNCVEIIILRKDFAMKIDFNSILYLSIVFIYVLAAFSFIVYSYKKYVTKYNLKISYSVINGLKYILKISCKDYLVFQKYGIWRYFIHLGAINV</sequence>
<keyword evidence="1" id="KW-0812">Transmembrane</keyword>
<organism evidence="2 3">
    <name type="scientific">Clostridium magnum DSM 2767</name>
    <dbReference type="NCBI Taxonomy" id="1121326"/>
    <lineage>
        <taxon>Bacteria</taxon>
        <taxon>Bacillati</taxon>
        <taxon>Bacillota</taxon>
        <taxon>Clostridia</taxon>
        <taxon>Eubacteriales</taxon>
        <taxon>Clostridiaceae</taxon>
        <taxon>Clostridium</taxon>
    </lineage>
</organism>
<gene>
    <name evidence="2" type="ORF">CLMAG_58690</name>
</gene>
<keyword evidence="1" id="KW-1133">Transmembrane helix</keyword>
<reference evidence="2 3" key="1">
    <citation type="submission" date="2016-04" db="EMBL/GenBank/DDBJ databases">
        <title>Genome sequence of Clostridium magnum DSM 2767.</title>
        <authorList>
            <person name="Poehlein A."/>
            <person name="Uhlig R."/>
            <person name="Fischer R."/>
            <person name="Bahl H."/>
            <person name="Daniel R."/>
        </authorList>
    </citation>
    <scope>NUCLEOTIDE SEQUENCE [LARGE SCALE GENOMIC DNA]</scope>
    <source>
        <strain evidence="2 3">DSM 2767</strain>
    </source>
</reference>
<name>A0A161X4G0_9CLOT</name>
<dbReference type="PATRIC" id="fig|1121326.3.peg.5933"/>
<evidence type="ECO:0000313" key="3">
    <source>
        <dbReference type="Proteomes" id="UP000076603"/>
    </source>
</evidence>
<evidence type="ECO:0000256" key="1">
    <source>
        <dbReference type="SAM" id="Phobius"/>
    </source>
</evidence>
<keyword evidence="1" id="KW-0472">Membrane</keyword>
<comment type="caution">
    <text evidence="2">The sequence shown here is derived from an EMBL/GenBank/DDBJ whole genome shotgun (WGS) entry which is preliminary data.</text>
</comment>
<proteinExistence type="predicted"/>
<protein>
    <submittedName>
        <fullName evidence="2">Uncharacterized protein</fullName>
    </submittedName>
</protein>
<accession>A0A161X4G0</accession>
<dbReference type="AlphaFoldDB" id="A0A161X4G0"/>
<dbReference type="EMBL" id="LWAE01000014">
    <property type="protein sequence ID" value="KZL88776.1"/>
    <property type="molecule type" value="Genomic_DNA"/>
</dbReference>
<evidence type="ECO:0000313" key="2">
    <source>
        <dbReference type="EMBL" id="KZL88776.1"/>
    </source>
</evidence>
<dbReference type="Proteomes" id="UP000076603">
    <property type="component" value="Unassembled WGS sequence"/>
</dbReference>
<keyword evidence="3" id="KW-1185">Reference proteome</keyword>
<feature type="transmembrane region" description="Helical" evidence="1">
    <location>
        <begin position="27"/>
        <end position="48"/>
    </location>
</feature>
<dbReference type="STRING" id="1121326.CLMAG_58690"/>